<feature type="coiled-coil region" evidence="1">
    <location>
        <begin position="117"/>
        <end position="144"/>
    </location>
</feature>
<dbReference type="PROSITE" id="PS51886">
    <property type="entry name" value="TLDC"/>
    <property type="match status" value="1"/>
</dbReference>
<feature type="compositionally biased region" description="Basic and acidic residues" evidence="2">
    <location>
        <begin position="7"/>
        <end position="24"/>
    </location>
</feature>
<dbReference type="Pfam" id="PF07534">
    <property type="entry name" value="TLD"/>
    <property type="match status" value="1"/>
</dbReference>
<feature type="domain" description="TLDc" evidence="3">
    <location>
        <begin position="174"/>
        <end position="343"/>
    </location>
</feature>
<comment type="caution">
    <text evidence="4">The sequence shown here is derived from an EMBL/GenBank/DDBJ whole genome shotgun (WGS) entry which is preliminary data.</text>
</comment>
<dbReference type="AlphaFoldDB" id="A0A815BTQ4"/>
<name>A0A815BTQ4_9BILA</name>
<keyword evidence="1" id="KW-0175">Coiled coil</keyword>
<dbReference type="Proteomes" id="UP000663829">
    <property type="component" value="Unassembled WGS sequence"/>
</dbReference>
<proteinExistence type="predicted"/>
<feature type="region of interest" description="Disordered" evidence="2">
    <location>
        <begin position="1"/>
        <end position="28"/>
    </location>
</feature>
<dbReference type="InterPro" id="IPR006571">
    <property type="entry name" value="TLDc_dom"/>
</dbReference>
<dbReference type="Proteomes" id="UP000681722">
    <property type="component" value="Unassembled WGS sequence"/>
</dbReference>
<protein>
    <recommendedName>
        <fullName evidence="3">TLDc domain-containing protein</fullName>
    </recommendedName>
</protein>
<accession>A0A815BTQ4</accession>
<reference evidence="4" key="1">
    <citation type="submission" date="2021-02" db="EMBL/GenBank/DDBJ databases">
        <authorList>
            <person name="Nowell W R."/>
        </authorList>
    </citation>
    <scope>NUCLEOTIDE SEQUENCE</scope>
</reference>
<gene>
    <name evidence="4" type="ORF">GPM918_LOCUS27261</name>
    <name evidence="5" type="ORF">SRO942_LOCUS27552</name>
</gene>
<evidence type="ECO:0000313" key="4">
    <source>
        <dbReference type="EMBL" id="CAF1274768.1"/>
    </source>
</evidence>
<evidence type="ECO:0000256" key="1">
    <source>
        <dbReference type="SAM" id="Coils"/>
    </source>
</evidence>
<organism evidence="4 6">
    <name type="scientific">Didymodactylos carnosus</name>
    <dbReference type="NCBI Taxonomy" id="1234261"/>
    <lineage>
        <taxon>Eukaryota</taxon>
        <taxon>Metazoa</taxon>
        <taxon>Spiralia</taxon>
        <taxon>Gnathifera</taxon>
        <taxon>Rotifera</taxon>
        <taxon>Eurotatoria</taxon>
        <taxon>Bdelloidea</taxon>
        <taxon>Philodinida</taxon>
        <taxon>Philodinidae</taxon>
        <taxon>Didymodactylos</taxon>
    </lineage>
</organism>
<dbReference type="EMBL" id="CAJOBC010024960">
    <property type="protein sequence ID" value="CAF4065325.1"/>
    <property type="molecule type" value="Genomic_DNA"/>
</dbReference>
<dbReference type="OrthoDB" id="289228at2759"/>
<dbReference type="EMBL" id="CAJNOQ010011353">
    <property type="protein sequence ID" value="CAF1274768.1"/>
    <property type="molecule type" value="Genomic_DNA"/>
</dbReference>
<sequence>MLSSKKCKIDKSETNGNESDHTSTRSESTVNLDFHPLTEPIRQLHDKFTHLTSADCIAHPLSQLDEWKCESYRLIDQLYEMKRQEMEIIVNKNFTKYKTDQLKLINDLKKEIRKQHLAQVEHQDEVLKRRMEHVEQDLVEFQKNFIQIETKPLQVDSDYIHVQTSYIKYFNGGSLLSNEQELKLNEFYGGGNANEQQWELLYKASRNGFCAEDFHRLCDGKGATMTIIQSNDDVGYLFGGFTTVSWSSTCSWQPDPQAFLFTLTNPHNIPSTKYNVKEKSMQFAVYHDATVGPSFGGDICVKNNSNAFIRFPVTYLDTTHYGDKTFTGNKHMTISDIEIYKIDYNDNLERKLNISIQLACVVDEESGACSSIVVRYLLDKKLMSRLGAIYLYPVTNVIDRHGRLLRLYDTQSLIRVRAYGWVLTD</sequence>
<keyword evidence="6" id="KW-1185">Reference proteome</keyword>
<evidence type="ECO:0000313" key="5">
    <source>
        <dbReference type="EMBL" id="CAF4065325.1"/>
    </source>
</evidence>
<dbReference type="SMART" id="SM00584">
    <property type="entry name" value="TLDc"/>
    <property type="match status" value="1"/>
</dbReference>
<evidence type="ECO:0000256" key="2">
    <source>
        <dbReference type="SAM" id="MobiDB-lite"/>
    </source>
</evidence>
<evidence type="ECO:0000313" key="6">
    <source>
        <dbReference type="Proteomes" id="UP000663829"/>
    </source>
</evidence>
<evidence type="ECO:0000259" key="3">
    <source>
        <dbReference type="PROSITE" id="PS51886"/>
    </source>
</evidence>